<dbReference type="InterPro" id="IPR025312">
    <property type="entry name" value="DUF4216"/>
</dbReference>
<feature type="region of interest" description="Disordered" evidence="1">
    <location>
        <begin position="548"/>
        <end position="595"/>
    </location>
</feature>
<dbReference type="PANTHER" id="PTHR48258">
    <property type="entry name" value="DUF4218 DOMAIN-CONTAINING PROTEIN-RELATED"/>
    <property type="match status" value="1"/>
</dbReference>
<dbReference type="Proteomes" id="UP000516314">
    <property type="component" value="Chromosome 5"/>
</dbReference>
<evidence type="ECO:0000313" key="4">
    <source>
        <dbReference type="Proteomes" id="UP000516314"/>
    </source>
</evidence>
<dbReference type="EMBL" id="LR881470">
    <property type="protein sequence ID" value="CAD5333021.1"/>
    <property type="molecule type" value="Genomic_DNA"/>
</dbReference>
<protein>
    <submittedName>
        <fullName evidence="3">(thale cress) hypothetical protein</fullName>
    </submittedName>
</protein>
<evidence type="ECO:0000259" key="2">
    <source>
        <dbReference type="Pfam" id="PF13952"/>
    </source>
</evidence>
<feature type="compositionally biased region" description="Low complexity" evidence="1">
    <location>
        <begin position="564"/>
        <end position="576"/>
    </location>
</feature>
<name>A0A7G2FC58_ARATH</name>
<evidence type="ECO:0000256" key="1">
    <source>
        <dbReference type="SAM" id="MobiDB-lite"/>
    </source>
</evidence>
<feature type="region of interest" description="Disordered" evidence="1">
    <location>
        <begin position="367"/>
        <end position="399"/>
    </location>
</feature>
<dbReference type="Pfam" id="PF03004">
    <property type="entry name" value="Transposase_24"/>
    <property type="match status" value="1"/>
</dbReference>
<dbReference type="PANTHER" id="PTHR48258:SF4">
    <property type="entry name" value="DUF4216 DOMAIN-CONTAINING PROTEIN"/>
    <property type="match status" value="1"/>
</dbReference>
<evidence type="ECO:0000313" key="3">
    <source>
        <dbReference type="EMBL" id="CAD5333021.1"/>
    </source>
</evidence>
<accession>A0A7G2FC58</accession>
<dbReference type="AlphaFoldDB" id="A0A7G2FC58"/>
<organism evidence="3 4">
    <name type="scientific">Arabidopsis thaliana</name>
    <name type="common">Mouse-ear cress</name>
    <dbReference type="NCBI Taxonomy" id="3702"/>
    <lineage>
        <taxon>Eukaryota</taxon>
        <taxon>Viridiplantae</taxon>
        <taxon>Streptophyta</taxon>
        <taxon>Embryophyta</taxon>
        <taxon>Tracheophyta</taxon>
        <taxon>Spermatophyta</taxon>
        <taxon>Magnoliopsida</taxon>
        <taxon>eudicotyledons</taxon>
        <taxon>Gunneridae</taxon>
        <taxon>Pentapetalae</taxon>
        <taxon>rosids</taxon>
        <taxon>malvids</taxon>
        <taxon>Brassicales</taxon>
        <taxon>Brassicaceae</taxon>
        <taxon>Camelineae</taxon>
        <taxon>Arabidopsis</taxon>
    </lineage>
</organism>
<reference evidence="3 4" key="1">
    <citation type="submission" date="2020-09" db="EMBL/GenBank/DDBJ databases">
        <authorList>
            <person name="Ashkenazy H."/>
        </authorList>
    </citation>
    <scope>NUCLEOTIDE SEQUENCE [LARGE SCALE GENOMIC DNA]</scope>
    <source>
        <strain evidence="4">cv. Cdm-0</strain>
    </source>
</reference>
<dbReference type="InterPro" id="IPR004252">
    <property type="entry name" value="Probable_transposase_24"/>
</dbReference>
<proteinExistence type="predicted"/>
<feature type="domain" description="DUF4216" evidence="2">
    <location>
        <begin position="42"/>
        <end position="110"/>
    </location>
</feature>
<dbReference type="Pfam" id="PF13952">
    <property type="entry name" value="DUF4216"/>
    <property type="match status" value="1"/>
</dbReference>
<feature type="compositionally biased region" description="Polar residues" evidence="1">
    <location>
        <begin position="583"/>
        <end position="595"/>
    </location>
</feature>
<gene>
    <name evidence="3" type="ORF">AT9943_LOCUS20399</name>
</gene>
<sequence>MYFTRGYTFHTYSHGSRRATANYGIYVPAGDSDFYGVLQQIIEVEYPGLLNLKCILFKCDWYDPILWRGVRVNNLGVVDVNANRRYGKFEPYVLASQAEQVSFLPYPRLRVRREMWLSVIKVNPRGRIIGVVDDVVMQQERVGEVSIPNISTEDVSHIDPQNRQLDQVQDVSDEEAMITPDGSLRRVIQIPWVVKQLLRVTHRRSVIIANPPLAIPPPSARLNDLTLDELLISPGRSHLKRLHPNRPPGTLWFGEDGEVAASVRSIFERDFKEPHANWTQTPSKVIDRWFETFAQTYNWDRALNARVRKEFETKLKSRMCDQVCRWKGKWREIGDDAKPKWIDPDVWAALVRFWRDPKSEAKSINSRNARYHDPDGTGISKHRSGQTSYKARARKHSEKTGELTPDFLQVLEETHRNPDGSFTDGKSEYIYKEVSSRIQEMESELCAGENESSASGGLTTQTKNKIYTEVAPRKKNRIYGVGSLQQEAASAHSGPPPTTEDPDILAQKLANAEAALKVQATQLQKSAEKMHQVFQYLSKKDPVFAAMFEDENESRTTNTEANQVSTPETTPVTPVTGDGDNPGNGTATASLSKSF</sequence>